<evidence type="ECO:0000313" key="3">
    <source>
        <dbReference type="Proteomes" id="UP000018201"/>
    </source>
</evidence>
<dbReference type="EMBL" id="HG695046">
    <property type="protein sequence ID" value="CDI86268.1"/>
    <property type="molecule type" value="Genomic_DNA"/>
</dbReference>
<feature type="compositionally biased region" description="Basic and acidic residues" evidence="1">
    <location>
        <begin position="546"/>
        <end position="564"/>
    </location>
</feature>
<evidence type="ECO:0000313" key="2">
    <source>
        <dbReference type="EMBL" id="CDI86268.1"/>
    </source>
</evidence>
<dbReference type="VEuPathDB" id="ToxoDB:EPH_0001690"/>
<feature type="compositionally biased region" description="Low complexity" evidence="1">
    <location>
        <begin position="164"/>
        <end position="181"/>
    </location>
</feature>
<feature type="compositionally biased region" description="Low complexity" evidence="1">
    <location>
        <begin position="76"/>
        <end position="85"/>
    </location>
</feature>
<feature type="compositionally biased region" description="Low complexity" evidence="1">
    <location>
        <begin position="255"/>
        <end position="271"/>
    </location>
</feature>
<accession>U6H457</accession>
<reference evidence="2" key="1">
    <citation type="submission" date="2013-10" db="EMBL/GenBank/DDBJ databases">
        <title>Genomic analysis of the causative agents of coccidiosis in chickens.</title>
        <authorList>
            <person name="Reid A.J."/>
            <person name="Blake D."/>
            <person name="Billington K."/>
            <person name="Browne H."/>
            <person name="Dunn M."/>
            <person name="Hung S."/>
            <person name="Kawahara F."/>
            <person name="Miranda-Saavedra D."/>
            <person name="Mourier T."/>
            <person name="Nagra H."/>
            <person name="Otto T.D."/>
            <person name="Rawlings N."/>
            <person name="Sanchez A."/>
            <person name="Sanders M."/>
            <person name="Subramaniam C."/>
            <person name="Tay Y."/>
            <person name="Dear P."/>
            <person name="Doerig C."/>
            <person name="Gruber A."/>
            <person name="Parkinson J."/>
            <person name="Shirley M."/>
            <person name="Wan K.L."/>
            <person name="Berriman M."/>
            <person name="Tomley F."/>
            <person name="Pain A."/>
        </authorList>
    </citation>
    <scope>NUCLEOTIDE SEQUENCE [LARGE SCALE GENOMIC DNA]</scope>
    <source>
        <strain evidence="2">Houghton</strain>
    </source>
</reference>
<reference evidence="2" key="2">
    <citation type="submission" date="2013-10" db="EMBL/GenBank/DDBJ databases">
        <authorList>
            <person name="Aslett M."/>
        </authorList>
    </citation>
    <scope>NUCLEOTIDE SEQUENCE [LARGE SCALE GENOMIC DNA]</scope>
    <source>
        <strain evidence="2">Houghton</strain>
    </source>
</reference>
<organism evidence="2 3">
    <name type="scientific">Eimeria praecox</name>
    <dbReference type="NCBI Taxonomy" id="51316"/>
    <lineage>
        <taxon>Eukaryota</taxon>
        <taxon>Sar</taxon>
        <taxon>Alveolata</taxon>
        <taxon>Apicomplexa</taxon>
        <taxon>Conoidasida</taxon>
        <taxon>Coccidia</taxon>
        <taxon>Eucoccidiorida</taxon>
        <taxon>Eimeriorina</taxon>
        <taxon>Eimeriidae</taxon>
        <taxon>Eimeria</taxon>
    </lineage>
</organism>
<dbReference type="Proteomes" id="UP000018201">
    <property type="component" value="Unassembled WGS sequence"/>
</dbReference>
<feature type="compositionally biased region" description="Low complexity" evidence="1">
    <location>
        <begin position="211"/>
        <end position="223"/>
    </location>
</feature>
<evidence type="ECO:0000256" key="1">
    <source>
        <dbReference type="SAM" id="MobiDB-lite"/>
    </source>
</evidence>
<dbReference type="AlphaFoldDB" id="U6H457"/>
<keyword evidence="3" id="KW-1185">Reference proteome</keyword>
<protein>
    <submittedName>
        <fullName evidence="2">Uncharacterized protein</fullName>
    </submittedName>
</protein>
<proteinExistence type="predicted"/>
<feature type="region of interest" description="Disordered" evidence="1">
    <location>
        <begin position="510"/>
        <end position="599"/>
    </location>
</feature>
<name>U6H457_9EIME</name>
<feature type="compositionally biased region" description="Pro residues" evidence="1">
    <location>
        <begin position="1"/>
        <end position="19"/>
    </location>
</feature>
<feature type="region of interest" description="Disordered" evidence="1">
    <location>
        <begin position="1"/>
        <end position="316"/>
    </location>
</feature>
<gene>
    <name evidence="2" type="ORF">EPH_0001690</name>
</gene>
<feature type="compositionally biased region" description="Pro residues" evidence="1">
    <location>
        <begin position="28"/>
        <end position="42"/>
    </location>
</feature>
<feature type="compositionally biased region" description="Low complexity" evidence="1">
    <location>
        <begin position="752"/>
        <end position="774"/>
    </location>
</feature>
<feature type="region of interest" description="Disordered" evidence="1">
    <location>
        <begin position="735"/>
        <end position="803"/>
    </location>
</feature>
<sequence>MVGKGPLPPAGPPKGPPPGAKIAIKGSGPPPGKVALPKPPSPGSASVVKPGPPPKTSGGPASGVIPTKPPLGAPNGGAAKPALPLAKKELPKQPAPPAGTKATDTPLRAPLPLKSPASPKSLLEKVPGALKQPAPGPPSPLGTTKAVAPKPLITASKGPPGGPPQQASGDGAGNGNAKAAKVTPGADPSAAYKGPPGTSLPQKNGPPGLPPAAKGLPGSPLAAKEPSGLASVAEGALSVGVKKPPGLSPAPAMPATPATTAPSAALASTVSKPIPPSKAKPVNPSKAADETQALSNTGSPGVDEFGRQRGSVGDLAPKSEITHDLLGNVIPVFDKAGKFVAFASGPPAPLSRSDPTRRCAYLLSRRLSDRKPQERDTIKMPSARGVDSGALGSLNVPGGIPGFFLSVPPWPAPTPMPMDQAAGWGAYQQFIGHPVPQISPYAAFPPQAVPQVPYPMMYGPSGGHGKEQQGYAPQQETFEGATWPSYPVQLDAHNAGVAASEGAPLYSSKVAASPVAPPLKETRSRKSRGHLPDDFEGSRTRGSAVRRGDEEVGKSKWMPIERHLNSIRGGYGEACRPPEEEVTPPRKPSSRARRRNSSVRDDVYSGFRPYYIRDKKPFVEEDVPRRTYQSLSELASCFSNLEAEDQDDVINLLLLCRKLEQQVEKQHVVIDMLEHELSEAQKVLKFPPEWRTVEGLDLAGMVPSDTPFQATAATPLYIKSASVLPSNIPDDPSASFGLGVPLSKESKGSSGAPLPAKTTAPPAVGATAPKTAGGTAEGTKKPPAPFKPKPSVMGLKKPVFKKM</sequence>
<dbReference type="OrthoDB" id="366327at2759"/>
<feature type="compositionally biased region" description="Low complexity" evidence="1">
    <location>
        <begin position="106"/>
        <end position="121"/>
    </location>
</feature>
<feature type="compositionally biased region" description="Basic residues" evidence="1">
    <location>
        <begin position="588"/>
        <end position="597"/>
    </location>
</feature>
<feature type="compositionally biased region" description="Basic and acidic residues" evidence="1">
    <location>
        <begin position="520"/>
        <end position="539"/>
    </location>
</feature>